<reference evidence="1 2" key="1">
    <citation type="submission" date="2019-01" db="EMBL/GenBank/DDBJ databases">
        <title>Sphingomonas mucosissima sp. nov. and Sphingomonas desiccabilis sp. nov., from biological soil crusts in the Colorado Plateau, USA.</title>
        <authorList>
            <person name="Zhu D."/>
        </authorList>
    </citation>
    <scope>NUCLEOTIDE SEQUENCE [LARGE SCALE GENOMIC DNA]</scope>
    <source>
        <strain evidence="1 2">CP1D</strain>
    </source>
</reference>
<dbReference type="OrthoDB" id="582170at2"/>
<accession>A0A4Q2J0Q8</accession>
<dbReference type="SMART" id="SM00448">
    <property type="entry name" value="REC"/>
    <property type="match status" value="1"/>
</dbReference>
<keyword evidence="2" id="KW-1185">Reference proteome</keyword>
<dbReference type="InterPro" id="IPR001789">
    <property type="entry name" value="Sig_transdc_resp-reg_receiver"/>
</dbReference>
<proteinExistence type="predicted"/>
<dbReference type="Proteomes" id="UP000292347">
    <property type="component" value="Unassembled WGS sequence"/>
</dbReference>
<dbReference type="EMBL" id="SDPT01000001">
    <property type="protein sequence ID" value="RXZ35388.1"/>
    <property type="molecule type" value="Genomic_DNA"/>
</dbReference>
<dbReference type="InterPro" id="IPR011006">
    <property type="entry name" value="CheY-like_superfamily"/>
</dbReference>
<dbReference type="Pfam" id="PF00072">
    <property type="entry name" value="Response_reg"/>
    <property type="match status" value="1"/>
</dbReference>
<dbReference type="Gene3D" id="3.40.50.2300">
    <property type="match status" value="1"/>
</dbReference>
<dbReference type="GO" id="GO:0000160">
    <property type="term" value="P:phosphorelay signal transduction system"/>
    <property type="evidence" value="ECO:0007669"/>
    <property type="project" value="InterPro"/>
</dbReference>
<comment type="caution">
    <text evidence="1">The sequence shown here is derived from an EMBL/GenBank/DDBJ whole genome shotgun (WGS) entry which is preliminary data.</text>
</comment>
<dbReference type="RefSeq" id="WP_129341156.1">
    <property type="nucleotide sequence ID" value="NZ_JACIDD010000001.1"/>
</dbReference>
<organism evidence="1 2">
    <name type="scientific">Sphingomonas desiccabilis</name>
    <dbReference type="NCBI Taxonomy" id="429134"/>
    <lineage>
        <taxon>Bacteria</taxon>
        <taxon>Pseudomonadati</taxon>
        <taxon>Pseudomonadota</taxon>
        <taxon>Alphaproteobacteria</taxon>
        <taxon>Sphingomonadales</taxon>
        <taxon>Sphingomonadaceae</taxon>
        <taxon>Sphingomonas</taxon>
    </lineage>
</organism>
<evidence type="ECO:0000313" key="1">
    <source>
        <dbReference type="EMBL" id="RXZ35388.1"/>
    </source>
</evidence>
<dbReference type="AlphaFoldDB" id="A0A4Q2J0Q8"/>
<sequence>MTAPQRILIVEDEPLIAMMLEDFLDILGKSVAGTADCVSDALSRIEEGGIDAAILDVNLRGGEKSWPIGDALAAAGIPFVLATGGSGDAVEPAHRSRPVLAKPFTMDGVETALAELG</sequence>
<protein>
    <submittedName>
        <fullName evidence="1">Response regulator</fullName>
    </submittedName>
</protein>
<dbReference type="SUPFAM" id="SSF52172">
    <property type="entry name" value="CheY-like"/>
    <property type="match status" value="1"/>
</dbReference>
<name>A0A4Q2J0Q8_9SPHN</name>
<dbReference type="PROSITE" id="PS50110">
    <property type="entry name" value="RESPONSE_REGULATORY"/>
    <property type="match status" value="1"/>
</dbReference>
<gene>
    <name evidence="1" type="ORF">EO081_07155</name>
</gene>
<evidence type="ECO:0000313" key="2">
    <source>
        <dbReference type="Proteomes" id="UP000292347"/>
    </source>
</evidence>